<dbReference type="InterPro" id="IPR050721">
    <property type="entry name" value="Trk_Ktr_HKT_K-transport"/>
</dbReference>
<sequence length="218" mass="24034">MMKKQFVVIGLGRFGSSVAKTLSKMDYEVLAIDRDEERVQEHAGIVTHVVQADATDENALKSLGIRNFDVVVIAIGEDIQSSIMATLIVKEMGVPTVVVKARNELHGKVLQKIGANKVIFPERDMGIRVAHNLISPNILDFIEFAEDYSIVDISVSPAMVGKSLAELNIRARYGCNIIAIKNGKNINIAPRAEDRLREGDIMVVIGHNDDLQELEENT</sequence>
<name>A0A1Y3PTY7_9BACI</name>
<evidence type="ECO:0000313" key="4">
    <source>
        <dbReference type="Proteomes" id="UP000196475"/>
    </source>
</evidence>
<dbReference type="PANTHER" id="PTHR43833:SF7">
    <property type="entry name" value="KTR SYSTEM POTASSIUM UPTAKE PROTEIN C"/>
    <property type="match status" value="1"/>
</dbReference>
<dbReference type="PROSITE" id="PS51202">
    <property type="entry name" value="RCK_C"/>
    <property type="match status" value="1"/>
</dbReference>
<dbReference type="Pfam" id="PF02254">
    <property type="entry name" value="TrkA_N"/>
    <property type="match status" value="1"/>
</dbReference>
<dbReference type="Pfam" id="PF02080">
    <property type="entry name" value="TrkA_C"/>
    <property type="match status" value="1"/>
</dbReference>
<dbReference type="SUPFAM" id="SSF51735">
    <property type="entry name" value="NAD(P)-binding Rossmann-fold domains"/>
    <property type="match status" value="1"/>
</dbReference>
<accession>A0A1Y3PTY7</accession>
<dbReference type="PANTHER" id="PTHR43833">
    <property type="entry name" value="POTASSIUM CHANNEL PROTEIN 2-RELATED-RELATED"/>
    <property type="match status" value="1"/>
</dbReference>
<organism evidence="3 4">
    <name type="scientific">Bacillus thermozeamaize</name>
    <dbReference type="NCBI Taxonomy" id="230954"/>
    <lineage>
        <taxon>Bacteria</taxon>
        <taxon>Bacillati</taxon>
        <taxon>Bacillota</taxon>
        <taxon>Bacilli</taxon>
        <taxon>Bacillales</taxon>
        <taxon>Bacillaceae</taxon>
        <taxon>Bacillus</taxon>
    </lineage>
</organism>
<dbReference type="InterPro" id="IPR003148">
    <property type="entry name" value="RCK_N"/>
</dbReference>
<dbReference type="InterPro" id="IPR006037">
    <property type="entry name" value="RCK_C"/>
</dbReference>
<dbReference type="AlphaFoldDB" id="A0A1Y3PTY7"/>
<dbReference type="Gene3D" id="3.40.50.720">
    <property type="entry name" value="NAD(P)-binding Rossmann-like Domain"/>
    <property type="match status" value="1"/>
</dbReference>
<reference evidence="4" key="1">
    <citation type="submission" date="2016-06" db="EMBL/GenBank/DDBJ databases">
        <authorList>
            <person name="Nascimento L."/>
            <person name="Pereira R.V."/>
            <person name="Martins L.F."/>
            <person name="Quaggio R.B."/>
            <person name="Silva A.M."/>
            <person name="Setubal J.C."/>
        </authorList>
    </citation>
    <scope>NUCLEOTIDE SEQUENCE [LARGE SCALE GENOMIC DNA]</scope>
</reference>
<protein>
    <submittedName>
        <fullName evidence="3">Potassium uptake system protein</fullName>
    </submittedName>
</protein>
<dbReference type="Gene3D" id="3.30.70.1450">
    <property type="entry name" value="Regulator of K+ conductance, C-terminal domain"/>
    <property type="match status" value="1"/>
</dbReference>
<gene>
    <name evidence="3" type="ORF">BAA01_07275</name>
</gene>
<evidence type="ECO:0000313" key="3">
    <source>
        <dbReference type="EMBL" id="OUM90843.1"/>
    </source>
</evidence>
<evidence type="ECO:0000259" key="1">
    <source>
        <dbReference type="PROSITE" id="PS51201"/>
    </source>
</evidence>
<dbReference type="SUPFAM" id="SSF116726">
    <property type="entry name" value="TrkA C-terminal domain-like"/>
    <property type="match status" value="1"/>
</dbReference>
<proteinExistence type="predicted"/>
<dbReference type="EMBL" id="LZRT01000010">
    <property type="protein sequence ID" value="OUM90843.1"/>
    <property type="molecule type" value="Genomic_DNA"/>
</dbReference>
<dbReference type="GO" id="GO:0006813">
    <property type="term" value="P:potassium ion transport"/>
    <property type="evidence" value="ECO:0007669"/>
    <property type="project" value="InterPro"/>
</dbReference>
<dbReference type="GO" id="GO:0008324">
    <property type="term" value="F:monoatomic cation transmembrane transporter activity"/>
    <property type="evidence" value="ECO:0007669"/>
    <property type="project" value="InterPro"/>
</dbReference>
<comment type="caution">
    <text evidence="3">The sequence shown here is derived from an EMBL/GenBank/DDBJ whole genome shotgun (WGS) entry which is preliminary data.</text>
</comment>
<dbReference type="InterPro" id="IPR036721">
    <property type="entry name" value="RCK_C_sf"/>
</dbReference>
<evidence type="ECO:0000259" key="2">
    <source>
        <dbReference type="PROSITE" id="PS51202"/>
    </source>
</evidence>
<dbReference type="Proteomes" id="UP000196475">
    <property type="component" value="Unassembled WGS sequence"/>
</dbReference>
<dbReference type="PROSITE" id="PS51201">
    <property type="entry name" value="RCK_N"/>
    <property type="match status" value="1"/>
</dbReference>
<feature type="domain" description="RCK C-terminal" evidence="2">
    <location>
        <begin position="136"/>
        <end position="218"/>
    </location>
</feature>
<dbReference type="InterPro" id="IPR036291">
    <property type="entry name" value="NAD(P)-bd_dom_sf"/>
</dbReference>
<feature type="domain" description="RCK N-terminal" evidence="1">
    <location>
        <begin position="3"/>
        <end position="120"/>
    </location>
</feature>